<name>A0A2I6S3T3_9RHOO</name>
<dbReference type="Proteomes" id="UP000242205">
    <property type="component" value="Chromosome"/>
</dbReference>
<proteinExistence type="inferred from homology"/>
<keyword evidence="2" id="KW-0812">Transmembrane</keyword>
<organism evidence="4 5">
    <name type="scientific">Pseudazoarcus pumilus</name>
    <dbReference type="NCBI Taxonomy" id="2067960"/>
    <lineage>
        <taxon>Bacteria</taxon>
        <taxon>Pseudomonadati</taxon>
        <taxon>Pseudomonadota</taxon>
        <taxon>Betaproteobacteria</taxon>
        <taxon>Rhodocyclales</taxon>
        <taxon>Zoogloeaceae</taxon>
        <taxon>Pseudazoarcus</taxon>
    </lineage>
</organism>
<evidence type="ECO:0000313" key="4">
    <source>
        <dbReference type="EMBL" id="AUN93912.1"/>
    </source>
</evidence>
<keyword evidence="2" id="KW-1133">Transmembrane helix</keyword>
<dbReference type="OrthoDB" id="9815002at2"/>
<dbReference type="PANTHER" id="PTHR37423">
    <property type="entry name" value="SOLUBLE LYTIC MUREIN TRANSGLYCOSYLASE-RELATED"/>
    <property type="match status" value="1"/>
</dbReference>
<dbReference type="SUPFAM" id="SSF53955">
    <property type="entry name" value="Lysozyme-like"/>
    <property type="match status" value="1"/>
</dbReference>
<sequence>MIHATRTTGLVASAGRLLARTAHGSVMLMSLFAILFAGAYYMQAGAQEARAERAEAVALAVAEAEREAEAMRLSSEMERVRDWVAKRYRVSSDALEPAFVEVENSAREAELDPLLIVAMIAVESSFNPKAKSHAGALGLMQVIPRWHMDKIGHDNDHTVLFDPRFNVQVGTLVLLEGLQRYGSLEAALQYYNGARHDPEKRYTKRVLSVKRQLQQVLASSSGA</sequence>
<dbReference type="Pfam" id="PF01464">
    <property type="entry name" value="SLT"/>
    <property type="match status" value="1"/>
</dbReference>
<comment type="similarity">
    <text evidence="1">Belongs to the transglycosylase Slt family.</text>
</comment>
<evidence type="ECO:0000259" key="3">
    <source>
        <dbReference type="Pfam" id="PF01464"/>
    </source>
</evidence>
<reference evidence="4 5" key="1">
    <citation type="submission" date="2018-01" db="EMBL/GenBank/DDBJ databases">
        <authorList>
            <person name="Fu G.-Y."/>
        </authorList>
    </citation>
    <scope>NUCLEOTIDE SEQUENCE [LARGE SCALE GENOMIC DNA]</scope>
    <source>
        <strain evidence="4 5">SY39</strain>
    </source>
</reference>
<feature type="transmembrane region" description="Helical" evidence="2">
    <location>
        <begin position="21"/>
        <end position="42"/>
    </location>
</feature>
<dbReference type="EMBL" id="CP025682">
    <property type="protein sequence ID" value="AUN93912.1"/>
    <property type="molecule type" value="Genomic_DNA"/>
</dbReference>
<dbReference type="KEGG" id="atw:C0099_02495"/>
<dbReference type="Gene3D" id="1.10.530.10">
    <property type="match status" value="1"/>
</dbReference>
<dbReference type="PANTHER" id="PTHR37423:SF2">
    <property type="entry name" value="MEMBRANE-BOUND LYTIC MUREIN TRANSGLYCOSYLASE C"/>
    <property type="match status" value="1"/>
</dbReference>
<gene>
    <name evidence="4" type="ORF">C0099_02495</name>
</gene>
<evidence type="ECO:0000313" key="5">
    <source>
        <dbReference type="Proteomes" id="UP000242205"/>
    </source>
</evidence>
<accession>A0A2I6S3T3</accession>
<evidence type="ECO:0000256" key="2">
    <source>
        <dbReference type="SAM" id="Phobius"/>
    </source>
</evidence>
<protein>
    <submittedName>
        <fullName evidence="4">Transglycosylase</fullName>
    </submittedName>
</protein>
<dbReference type="InterPro" id="IPR008258">
    <property type="entry name" value="Transglycosylase_SLT_dom_1"/>
</dbReference>
<dbReference type="RefSeq" id="WP_102245986.1">
    <property type="nucleotide sequence ID" value="NZ_CP025682.1"/>
</dbReference>
<keyword evidence="2" id="KW-0472">Membrane</keyword>
<feature type="domain" description="Transglycosylase SLT" evidence="3">
    <location>
        <begin position="106"/>
        <end position="195"/>
    </location>
</feature>
<dbReference type="AlphaFoldDB" id="A0A2I6S3T3"/>
<keyword evidence="5" id="KW-1185">Reference proteome</keyword>
<dbReference type="InterPro" id="IPR023346">
    <property type="entry name" value="Lysozyme-like_dom_sf"/>
</dbReference>
<evidence type="ECO:0000256" key="1">
    <source>
        <dbReference type="ARBA" id="ARBA00007734"/>
    </source>
</evidence>